<evidence type="ECO:0000313" key="3">
    <source>
        <dbReference type="EnsemblFungi" id="PTTG_30589-t43_1-p1"/>
    </source>
</evidence>
<dbReference type="EMBL" id="ADAS02004819">
    <property type="protein sequence ID" value="OAV85352.1"/>
    <property type="molecule type" value="Genomic_DNA"/>
</dbReference>
<feature type="region of interest" description="Disordered" evidence="1">
    <location>
        <begin position="1"/>
        <end position="136"/>
    </location>
</feature>
<dbReference type="AlphaFoldDB" id="A0A180FYJ0"/>
<feature type="compositionally biased region" description="Basic residues" evidence="1">
    <location>
        <begin position="27"/>
        <end position="38"/>
    </location>
</feature>
<sequence length="382" mass="39056">MRCQPVGPRPRGQTMHQGPPRSTARLARLRPRPRRARRLAQEPQVAPLPRPPPRGLARGSRPPARPARLRRGQDDLVPHPAIAQGARRLRDPPDRRPAGPLLPLHPARPPASPGVARPRSAVTQASNEEEGATGGWAVDAGLAEVLGPRSGVSRRAGAPTGSAGGGGGRWGLGPWDHRRGAVALTCASRRASRDGRRQHAGPGRDLGVAGRPAVEPDGVGGGVRVGDQESAASVGAAGAIACGRGRARGDGGVAGGSGGAGAAGAAVPGGAGAPERRVSAPAGAGHRPTEDGPSDGPAQWSGGEDGGGVGAGGGGAAAPGRRGGRQLRLSRRHQRPRRPRPPLPAPRRPRPRRRLRPPRPRSVRAPGSGGGRDPRLRPRRQG</sequence>
<reference evidence="3" key="4">
    <citation type="submission" date="2025-05" db="UniProtKB">
        <authorList>
            <consortium name="EnsemblFungi"/>
        </authorList>
    </citation>
    <scope>IDENTIFICATION</scope>
    <source>
        <strain evidence="3">isolate 1-1 / race 1 (BBBD)</strain>
    </source>
</reference>
<feature type="compositionally biased region" description="Gly residues" evidence="1">
    <location>
        <begin position="250"/>
        <end position="272"/>
    </location>
</feature>
<feature type="region of interest" description="Disordered" evidence="1">
    <location>
        <begin position="187"/>
        <end position="382"/>
    </location>
</feature>
<feature type="region of interest" description="Disordered" evidence="1">
    <location>
        <begin position="149"/>
        <end position="175"/>
    </location>
</feature>
<dbReference type="VEuPathDB" id="FungiDB:PTTG_30589"/>
<gene>
    <name evidence="2" type="ORF">PTTG_30589</name>
</gene>
<feature type="compositionally biased region" description="Gly residues" evidence="1">
    <location>
        <begin position="162"/>
        <end position="171"/>
    </location>
</feature>
<organism evidence="2">
    <name type="scientific">Puccinia triticina (isolate 1-1 / race 1 (BBBD))</name>
    <name type="common">Brown leaf rust fungus</name>
    <dbReference type="NCBI Taxonomy" id="630390"/>
    <lineage>
        <taxon>Eukaryota</taxon>
        <taxon>Fungi</taxon>
        <taxon>Dikarya</taxon>
        <taxon>Basidiomycota</taxon>
        <taxon>Pucciniomycotina</taxon>
        <taxon>Pucciniomycetes</taxon>
        <taxon>Pucciniales</taxon>
        <taxon>Pucciniaceae</taxon>
        <taxon>Puccinia</taxon>
    </lineage>
</organism>
<keyword evidence="4" id="KW-1185">Reference proteome</keyword>
<dbReference type="Proteomes" id="UP000005240">
    <property type="component" value="Unassembled WGS sequence"/>
</dbReference>
<reference evidence="3 4" key="3">
    <citation type="journal article" date="2017" name="G3 (Bethesda)">
        <title>Comparative analysis highlights variable genome content of wheat rusts and divergence of the mating loci.</title>
        <authorList>
            <person name="Cuomo C.A."/>
            <person name="Bakkeren G."/>
            <person name="Khalil H.B."/>
            <person name="Panwar V."/>
            <person name="Joly D."/>
            <person name="Linning R."/>
            <person name="Sakthikumar S."/>
            <person name="Song X."/>
            <person name="Adiconis X."/>
            <person name="Fan L."/>
            <person name="Goldberg J.M."/>
            <person name="Levin J.Z."/>
            <person name="Young S."/>
            <person name="Zeng Q."/>
            <person name="Anikster Y."/>
            <person name="Bruce M."/>
            <person name="Wang M."/>
            <person name="Yin C."/>
            <person name="McCallum B."/>
            <person name="Szabo L.J."/>
            <person name="Hulbert S."/>
            <person name="Chen X."/>
            <person name="Fellers J.P."/>
        </authorList>
    </citation>
    <scope>NUCLEOTIDE SEQUENCE</scope>
    <source>
        <strain evidence="4">Isolate 1-1 / race 1 (BBBD)</strain>
        <strain evidence="3">isolate 1-1 / race 1 (BBBD)</strain>
    </source>
</reference>
<feature type="compositionally biased region" description="Gly residues" evidence="1">
    <location>
        <begin position="303"/>
        <end position="317"/>
    </location>
</feature>
<feature type="compositionally biased region" description="Low complexity" evidence="1">
    <location>
        <begin position="230"/>
        <end position="244"/>
    </location>
</feature>
<reference evidence="2" key="2">
    <citation type="submission" date="2016-05" db="EMBL/GenBank/DDBJ databases">
        <title>Comparative analysis highlights variable genome content of wheat rusts and divergence of the mating loci.</title>
        <authorList>
            <person name="Cuomo C.A."/>
            <person name="Bakkeren G."/>
            <person name="Szabo L."/>
            <person name="Khalil H."/>
            <person name="Joly D."/>
            <person name="Goldberg J."/>
            <person name="Young S."/>
            <person name="Zeng Q."/>
            <person name="Fellers J."/>
        </authorList>
    </citation>
    <scope>NUCLEOTIDE SEQUENCE [LARGE SCALE GENOMIC DNA]</scope>
    <source>
        <strain evidence="2">1-1 BBBD Race 1</strain>
    </source>
</reference>
<evidence type="ECO:0000313" key="4">
    <source>
        <dbReference type="Proteomes" id="UP000005240"/>
    </source>
</evidence>
<feature type="non-terminal residue" evidence="2">
    <location>
        <position position="382"/>
    </location>
</feature>
<name>A0A180FYJ0_PUCT1</name>
<proteinExistence type="predicted"/>
<feature type="compositionally biased region" description="Basic residues" evidence="1">
    <location>
        <begin position="347"/>
        <end position="362"/>
    </location>
</feature>
<protein>
    <submittedName>
        <fullName evidence="2 3">Uncharacterized protein</fullName>
    </submittedName>
</protein>
<evidence type="ECO:0000313" key="2">
    <source>
        <dbReference type="EMBL" id="OAV85352.1"/>
    </source>
</evidence>
<feature type="compositionally biased region" description="Basic residues" evidence="1">
    <location>
        <begin position="322"/>
        <end position="340"/>
    </location>
</feature>
<evidence type="ECO:0000256" key="1">
    <source>
        <dbReference type="SAM" id="MobiDB-lite"/>
    </source>
</evidence>
<reference evidence="2" key="1">
    <citation type="submission" date="2009-11" db="EMBL/GenBank/DDBJ databases">
        <authorList>
            <consortium name="The Broad Institute Genome Sequencing Platform"/>
            <person name="Ward D."/>
            <person name="Feldgarden M."/>
            <person name="Earl A."/>
            <person name="Young S.K."/>
            <person name="Zeng Q."/>
            <person name="Koehrsen M."/>
            <person name="Alvarado L."/>
            <person name="Berlin A."/>
            <person name="Bochicchio J."/>
            <person name="Borenstein D."/>
            <person name="Chapman S.B."/>
            <person name="Chen Z."/>
            <person name="Engels R."/>
            <person name="Freedman E."/>
            <person name="Gellesch M."/>
            <person name="Goldberg J."/>
            <person name="Griggs A."/>
            <person name="Gujja S."/>
            <person name="Heilman E."/>
            <person name="Heiman D."/>
            <person name="Hepburn T."/>
            <person name="Howarth C."/>
            <person name="Jen D."/>
            <person name="Larson L."/>
            <person name="Lewis B."/>
            <person name="Mehta T."/>
            <person name="Park D."/>
            <person name="Pearson M."/>
            <person name="Roberts A."/>
            <person name="Saif S."/>
            <person name="Shea T."/>
            <person name="Shenoy N."/>
            <person name="Sisk P."/>
            <person name="Stolte C."/>
            <person name="Sykes S."/>
            <person name="Thomson T."/>
            <person name="Walk T."/>
            <person name="White J."/>
            <person name="Yandava C."/>
            <person name="Izard J."/>
            <person name="Baranova O.V."/>
            <person name="Blanton J.M."/>
            <person name="Tanner A.C."/>
            <person name="Dewhirst F.E."/>
            <person name="Haas B."/>
            <person name="Nusbaum C."/>
            <person name="Birren B."/>
        </authorList>
    </citation>
    <scope>NUCLEOTIDE SEQUENCE [LARGE SCALE GENOMIC DNA]</scope>
    <source>
        <strain evidence="2">1-1 BBBD Race 1</strain>
    </source>
</reference>
<dbReference type="EnsemblFungi" id="PTTG_30589-t43_1">
    <property type="protein sequence ID" value="PTTG_30589-t43_1-p1"/>
    <property type="gene ID" value="PTTG_30589"/>
</dbReference>
<accession>A0A180FYJ0</accession>
<feature type="compositionally biased region" description="Basic and acidic residues" evidence="1">
    <location>
        <begin position="88"/>
        <end position="97"/>
    </location>
</feature>